<feature type="region of interest" description="Disordered" evidence="1">
    <location>
        <begin position="813"/>
        <end position="849"/>
    </location>
</feature>
<reference evidence="2" key="1">
    <citation type="submission" date="2020-06" db="EMBL/GenBank/DDBJ databases">
        <title>Whole Genome Sequence of Bradyrhizobium sp. Strain 1S1.</title>
        <authorList>
            <person name="Bromfield E.S.P."/>
            <person name="Cloutier S."/>
        </authorList>
    </citation>
    <scope>NUCLEOTIDE SEQUENCE [LARGE SCALE GENOMIC DNA]</scope>
    <source>
        <strain evidence="2">1S1</strain>
    </source>
</reference>
<dbReference type="EMBL" id="JAAOLE020000002">
    <property type="protein sequence ID" value="NVI50418.1"/>
    <property type="molecule type" value="Genomic_DNA"/>
</dbReference>
<protein>
    <submittedName>
        <fullName evidence="2">Uncharacterized protein</fullName>
    </submittedName>
</protein>
<dbReference type="AlphaFoldDB" id="A0A973WA70"/>
<proteinExistence type="predicted"/>
<gene>
    <name evidence="2" type="ORF">HAP48_048055</name>
</gene>
<feature type="region of interest" description="Disordered" evidence="1">
    <location>
        <begin position="508"/>
        <end position="528"/>
    </location>
</feature>
<evidence type="ECO:0000256" key="1">
    <source>
        <dbReference type="SAM" id="MobiDB-lite"/>
    </source>
</evidence>
<comment type="caution">
    <text evidence="2">The sequence shown here is derived from an EMBL/GenBank/DDBJ whole genome shotgun (WGS) entry which is preliminary data.</text>
</comment>
<accession>A0A973WA70</accession>
<feature type="region of interest" description="Disordered" evidence="1">
    <location>
        <begin position="465"/>
        <end position="492"/>
    </location>
</feature>
<name>A0A973WA70_9BRAD</name>
<feature type="region of interest" description="Disordered" evidence="1">
    <location>
        <begin position="661"/>
        <end position="680"/>
    </location>
</feature>
<feature type="compositionally biased region" description="Polar residues" evidence="1">
    <location>
        <begin position="29"/>
        <end position="38"/>
    </location>
</feature>
<feature type="region of interest" description="Disordered" evidence="1">
    <location>
        <begin position="1"/>
        <end position="58"/>
    </location>
</feature>
<evidence type="ECO:0000313" key="2">
    <source>
        <dbReference type="EMBL" id="NVI50418.1"/>
    </source>
</evidence>
<sequence>MDNWSPFSLPASMQVQQAVPLDREAGEASQETFEQQLASAGEAQIENDAAQAPPPRRPTNIRSVIEQAVQAEQTRRNLSQSTVQSYTEALFRLEKDLRSRGETIAALDHDSLVARAEKLSSRYWAMAPALTALHKYRNPNASDGPRRRYVVPPAKQGVSINEAVPSPGNYPHLSETDRALIDNVIRNAGDGGLQKRTIYEYGRALRSLGNDLGAQGKTIGGLDHEALVWHARTSLPRDGAVLSALSALRKYREPNPLPDHGRRDFPSEEDASLVDAAVQAAAERRAWIPNTTAKYYRAFQNLAKSLQSRGQTIAALDHNALSAHARAAHEGDNQISSALEVLLEYREPAILARRTQGNHPPSAKDKSLIEAAAAASQRPRKAVESSVKNLLRFAGALGSRGQEIDRLDHIELLQLAKKLFPSNKSLISGLGMIRDYRKAEGASGEGPQLASDDLAFSEELRRLLDDEPASSQPTDDLAGLQYGMDPSDQLPTESFDTAEFVEMLAFPGHSPADDVNQPDPAGPRPSDLVDPDGIWPGVEQAGLPPVESLDTAKLLEMLASAGHSPTDSVNQPGAPVLSLLQAVDPDSISAEGPQLASDDLAFSPMFRVDPEELRRLLDDEPASSQPTDDLAGLQYGMDPSDQLPTESFDTAEFVEMLAFPGHSPADDVNQPDPAGPRPSDLVDPDGIWPGVEQAGLPPVESLDTAKLLEMLASAGHSPTDSVNQPGAPVLSLLQAVDPDSISAEGPQLASDDLAFSPMFRVDPEELRRLLDDEPVSSQPTDDLAGLQYGMDPSDQLPTESFDTAELGEMLAFPGHSPADDVNQPDPAGPRPSDLVDPDGIWPGVEQAGLPPVESLDTAKLLEMLASAGHSPTDSVNQPGAPVPSLLQAVDPDSIWLDEAPQAGRPPTQSLDTAELLEMFASDGHSPTGSVNQP</sequence>
<feature type="region of interest" description="Disordered" evidence="1">
    <location>
        <begin position="617"/>
        <end position="642"/>
    </location>
</feature>
<organism evidence="2">
    <name type="scientific">Bradyrhizobium septentrionale</name>
    <dbReference type="NCBI Taxonomy" id="1404411"/>
    <lineage>
        <taxon>Bacteria</taxon>
        <taxon>Pseudomonadati</taxon>
        <taxon>Pseudomonadota</taxon>
        <taxon>Alphaproteobacteria</taxon>
        <taxon>Hyphomicrobiales</taxon>
        <taxon>Nitrobacteraceae</taxon>
        <taxon>Bradyrhizobium</taxon>
    </lineage>
</organism>
<feature type="region of interest" description="Disordered" evidence="1">
    <location>
        <begin position="868"/>
        <end position="911"/>
    </location>
</feature>